<protein>
    <recommendedName>
        <fullName evidence="2">Thioesterase domain-containing protein</fullName>
    </recommendedName>
</protein>
<dbReference type="Proteomes" id="UP000593802">
    <property type="component" value="Chromosome"/>
</dbReference>
<evidence type="ECO:0000256" key="1">
    <source>
        <dbReference type="ARBA" id="ARBA00022801"/>
    </source>
</evidence>
<feature type="domain" description="Thioesterase" evidence="2">
    <location>
        <begin position="70"/>
        <end position="146"/>
    </location>
</feature>
<dbReference type="InterPro" id="IPR006683">
    <property type="entry name" value="Thioestr_dom"/>
</dbReference>
<evidence type="ECO:0000313" key="3">
    <source>
        <dbReference type="EMBL" id="BCJ85452.1"/>
    </source>
</evidence>
<proteinExistence type="predicted"/>
<dbReference type="InterPro" id="IPR029069">
    <property type="entry name" value="HotDog_dom_sf"/>
</dbReference>
<organism evidence="3 4">
    <name type="scientific">Effusibacillus dendaii</name>
    <dbReference type="NCBI Taxonomy" id="2743772"/>
    <lineage>
        <taxon>Bacteria</taxon>
        <taxon>Bacillati</taxon>
        <taxon>Bacillota</taxon>
        <taxon>Bacilli</taxon>
        <taxon>Bacillales</taxon>
        <taxon>Alicyclobacillaceae</taxon>
        <taxon>Effusibacillus</taxon>
    </lineage>
</organism>
<dbReference type="RefSeq" id="WP_200759572.1">
    <property type="nucleotide sequence ID" value="NZ_AP023366.1"/>
</dbReference>
<dbReference type="GO" id="GO:0016289">
    <property type="term" value="F:acyl-CoA hydrolase activity"/>
    <property type="evidence" value="ECO:0007669"/>
    <property type="project" value="UniProtKB-ARBA"/>
</dbReference>
<dbReference type="Gene3D" id="3.10.129.10">
    <property type="entry name" value="Hotdog Thioesterase"/>
    <property type="match status" value="1"/>
</dbReference>
<dbReference type="EMBL" id="AP023366">
    <property type="protein sequence ID" value="BCJ85452.1"/>
    <property type="molecule type" value="Genomic_DNA"/>
</dbReference>
<dbReference type="SUPFAM" id="SSF54637">
    <property type="entry name" value="Thioesterase/thiol ester dehydrase-isomerase"/>
    <property type="match status" value="1"/>
</dbReference>
<sequence>MLTDFFKEVLESGSDSERLLLALVQRAILTAREKRTTHLREMVGIVGGPMGDRSGQYEVDITQFTHNLNQVAHGGVLAYIADTAMGSLLHRILPQGISAVTSEIKMNYIGAIKEGHLVVQTEVLHLGKRTAVAECKMFKRDGGLVATASASFILLNIERNR</sequence>
<name>A0A7I8D7U0_9BACL</name>
<keyword evidence="1" id="KW-0378">Hydrolase</keyword>
<keyword evidence="4" id="KW-1185">Reference proteome</keyword>
<reference evidence="3 4" key="1">
    <citation type="submission" date="2020-08" db="EMBL/GenBank/DDBJ databases">
        <title>Complete Genome Sequence of Effusibacillus dendaii Strain skT53, Isolated from Farmland soil.</title>
        <authorList>
            <person name="Konishi T."/>
            <person name="Kawasaki H."/>
        </authorList>
    </citation>
    <scope>NUCLEOTIDE SEQUENCE [LARGE SCALE GENOMIC DNA]</scope>
    <source>
        <strain evidence="4">skT53</strain>
    </source>
</reference>
<evidence type="ECO:0000313" key="4">
    <source>
        <dbReference type="Proteomes" id="UP000593802"/>
    </source>
</evidence>
<evidence type="ECO:0000259" key="2">
    <source>
        <dbReference type="Pfam" id="PF03061"/>
    </source>
</evidence>
<dbReference type="Pfam" id="PF03061">
    <property type="entry name" value="4HBT"/>
    <property type="match status" value="1"/>
</dbReference>
<dbReference type="InterPro" id="IPR003736">
    <property type="entry name" value="PAAI_dom"/>
</dbReference>
<accession>A0A7I8D7U0</accession>
<gene>
    <name evidence="3" type="ORF">skT53_04370</name>
</gene>
<dbReference type="KEGG" id="eff:skT53_04370"/>
<dbReference type="CDD" id="cd03443">
    <property type="entry name" value="PaaI_thioesterase"/>
    <property type="match status" value="1"/>
</dbReference>
<dbReference type="AlphaFoldDB" id="A0A7I8D7U0"/>
<dbReference type="NCBIfam" id="TIGR00369">
    <property type="entry name" value="unchar_dom_1"/>
    <property type="match status" value="1"/>
</dbReference>